<comment type="caution">
    <text evidence="1">The sequence shown here is derived from an EMBL/GenBank/DDBJ whole genome shotgun (WGS) entry which is preliminary data.</text>
</comment>
<gene>
    <name evidence="1" type="ORF">BN77_2581</name>
</gene>
<dbReference type="HOGENOM" id="CLU_2809493_0_0_5"/>
<dbReference type="EMBL" id="CANI01000015">
    <property type="protein sequence ID" value="CCM75428.1"/>
    <property type="molecule type" value="Genomic_DNA"/>
</dbReference>
<dbReference type="GO" id="GO:0016301">
    <property type="term" value="F:kinase activity"/>
    <property type="evidence" value="ECO:0007669"/>
    <property type="project" value="UniProtKB-KW"/>
</dbReference>
<dbReference type="Proteomes" id="UP000009319">
    <property type="component" value="Unassembled WGS sequence"/>
</dbReference>
<dbReference type="STRING" id="1211777.BN77_2581"/>
<sequence>MALCMHNLRWCCVLALPDEPLEQVPGTFLALVGWTCATVIDRNCCTLAPSSGASKKGPGALSAGPLF</sequence>
<keyword evidence="1" id="KW-0418">Kinase</keyword>
<evidence type="ECO:0000313" key="1">
    <source>
        <dbReference type="EMBL" id="CCM75428.1"/>
    </source>
</evidence>
<dbReference type="AlphaFoldDB" id="K0PNA0"/>
<keyword evidence="1" id="KW-0808">Transferase</keyword>
<name>K0PNA0_9HYPH</name>
<organism evidence="1 2">
    <name type="scientific">Rhizobium mesoamericanum STM3625</name>
    <dbReference type="NCBI Taxonomy" id="1211777"/>
    <lineage>
        <taxon>Bacteria</taxon>
        <taxon>Pseudomonadati</taxon>
        <taxon>Pseudomonadota</taxon>
        <taxon>Alphaproteobacteria</taxon>
        <taxon>Hyphomicrobiales</taxon>
        <taxon>Rhizobiaceae</taxon>
        <taxon>Rhizobium/Agrobacterium group</taxon>
        <taxon>Rhizobium</taxon>
    </lineage>
</organism>
<evidence type="ECO:0000313" key="2">
    <source>
        <dbReference type="Proteomes" id="UP000009319"/>
    </source>
</evidence>
<protein>
    <submittedName>
        <fullName evidence="1">Multi-sensor Hybrid Histidine Kinase</fullName>
    </submittedName>
</protein>
<reference evidence="1 2" key="1">
    <citation type="journal article" date="2013" name="Genome Announc.">
        <title>Draft Genome Sequence of Rhizobium mesoamericanum STM3625, a Nitrogen-Fixing Symbiont of Mimosa pudica Isolated in French Guiana (South America).</title>
        <authorList>
            <person name="Moulin L."/>
            <person name="Mornico D."/>
            <person name="Melkonian R."/>
            <person name="Klonowska A."/>
        </authorList>
    </citation>
    <scope>NUCLEOTIDE SEQUENCE [LARGE SCALE GENOMIC DNA]</scope>
    <source>
        <strain evidence="1 2">STM3625</strain>
    </source>
</reference>
<accession>K0PNA0</accession>
<proteinExistence type="predicted"/>
<keyword evidence="2" id="KW-1185">Reference proteome</keyword>